<dbReference type="SUPFAM" id="SSF109854">
    <property type="entry name" value="DinB/YfiT-like putative metalloenzymes"/>
    <property type="match status" value="1"/>
</dbReference>
<dbReference type="InterPro" id="IPR034660">
    <property type="entry name" value="DinB/YfiT-like"/>
</dbReference>
<dbReference type="Proteomes" id="UP000291142">
    <property type="component" value="Unassembled WGS sequence"/>
</dbReference>
<reference evidence="2 3" key="1">
    <citation type="submission" date="2019-02" db="EMBL/GenBank/DDBJ databases">
        <title>Hyunsoonleella sp., isolated from marine sediment.</title>
        <authorList>
            <person name="Liu B.-T."/>
        </authorList>
    </citation>
    <scope>NUCLEOTIDE SEQUENCE [LARGE SCALE GENOMIC DNA]</scope>
    <source>
        <strain evidence="2 3">T58</strain>
    </source>
</reference>
<dbReference type="RefSeq" id="WP_130964821.1">
    <property type="nucleotide sequence ID" value="NZ_SIRT01000010.1"/>
</dbReference>
<dbReference type="Gene3D" id="1.20.120.450">
    <property type="entry name" value="dinb family like domain"/>
    <property type="match status" value="1"/>
</dbReference>
<proteinExistence type="predicted"/>
<dbReference type="EMBL" id="SIRT01000010">
    <property type="protein sequence ID" value="TBN02445.1"/>
    <property type="molecule type" value="Genomic_DNA"/>
</dbReference>
<evidence type="ECO:0000313" key="3">
    <source>
        <dbReference type="Proteomes" id="UP000291142"/>
    </source>
</evidence>
<feature type="domain" description="DinB-like" evidence="1">
    <location>
        <begin position="36"/>
        <end position="150"/>
    </location>
</feature>
<evidence type="ECO:0000259" key="1">
    <source>
        <dbReference type="Pfam" id="PF12867"/>
    </source>
</evidence>
<evidence type="ECO:0000313" key="2">
    <source>
        <dbReference type="EMBL" id="TBN02445.1"/>
    </source>
</evidence>
<dbReference type="Pfam" id="PF12867">
    <property type="entry name" value="DinB_2"/>
    <property type="match status" value="1"/>
</dbReference>
<dbReference type="AlphaFoldDB" id="A0A4Q9FD53"/>
<organism evidence="2 3">
    <name type="scientific">Hyunsoonleella flava</name>
    <dbReference type="NCBI Taxonomy" id="2527939"/>
    <lineage>
        <taxon>Bacteria</taxon>
        <taxon>Pseudomonadati</taxon>
        <taxon>Bacteroidota</taxon>
        <taxon>Flavobacteriia</taxon>
        <taxon>Flavobacteriales</taxon>
        <taxon>Flavobacteriaceae</taxon>
    </lineage>
</organism>
<dbReference type="OrthoDB" id="1434917at2"/>
<dbReference type="InterPro" id="IPR024775">
    <property type="entry name" value="DinB-like"/>
</dbReference>
<sequence length="174" mass="20487">MNFNLNQSIEILERTPKVYESLLKDSIYDLEKINEGDGTWNGYNIIGHLIHGEKTDWIPRAEIILGNNESKIFEPYDRFAQEELYATQNTNELLIEFKTLRKQNIEKLLSWNLQEFDLQREGIHPDLGIVTLKQLIATWTIHDLAHLNQLSRAIVKYFSEDVGPWKKYTRLLNE</sequence>
<protein>
    <submittedName>
        <fullName evidence="2">DinB family protein</fullName>
    </submittedName>
</protein>
<gene>
    <name evidence="2" type="ORF">EYD45_12110</name>
</gene>
<name>A0A4Q9FD53_9FLAO</name>
<accession>A0A4Q9FD53</accession>
<keyword evidence="3" id="KW-1185">Reference proteome</keyword>
<comment type="caution">
    <text evidence="2">The sequence shown here is derived from an EMBL/GenBank/DDBJ whole genome shotgun (WGS) entry which is preliminary data.</text>
</comment>